<dbReference type="EMBL" id="JAYXHS010000002">
    <property type="protein sequence ID" value="MEC5386537.1"/>
    <property type="molecule type" value="Genomic_DNA"/>
</dbReference>
<evidence type="ECO:0000256" key="2">
    <source>
        <dbReference type="RuleBase" id="RU362097"/>
    </source>
</evidence>
<keyword evidence="4" id="KW-1185">Reference proteome</keyword>
<dbReference type="Gene3D" id="2.20.200.10">
    <property type="entry name" value="Outer membrane efflux proteins (OEP)"/>
    <property type="match status" value="1"/>
</dbReference>
<dbReference type="Gene3D" id="1.20.1600.10">
    <property type="entry name" value="Outer membrane efflux proteins (OEP)"/>
    <property type="match status" value="1"/>
</dbReference>
<dbReference type="Proteomes" id="UP001331561">
    <property type="component" value="Unassembled WGS sequence"/>
</dbReference>
<keyword evidence="2" id="KW-0449">Lipoprotein</keyword>
<evidence type="ECO:0000256" key="1">
    <source>
        <dbReference type="ARBA" id="ARBA00007613"/>
    </source>
</evidence>
<keyword evidence="2" id="KW-1134">Transmembrane beta strand</keyword>
<dbReference type="InterPro" id="IPR003423">
    <property type="entry name" value="OMP_efflux"/>
</dbReference>
<comment type="caution">
    <text evidence="3">The sequence shown here is derived from an EMBL/GenBank/DDBJ whole genome shotgun (WGS) entry which is preliminary data.</text>
</comment>
<comment type="similarity">
    <text evidence="1 2">Belongs to the outer membrane factor (OMF) (TC 1.B.17) family.</text>
</comment>
<dbReference type="Pfam" id="PF02321">
    <property type="entry name" value="OEP"/>
    <property type="match status" value="2"/>
</dbReference>
<evidence type="ECO:0000313" key="4">
    <source>
        <dbReference type="Proteomes" id="UP001331561"/>
    </source>
</evidence>
<gene>
    <name evidence="3" type="ORF">VVD49_12435</name>
</gene>
<dbReference type="PANTHER" id="PTHR30203">
    <property type="entry name" value="OUTER MEMBRANE CATION EFFLUX PROTEIN"/>
    <property type="match status" value="1"/>
</dbReference>
<dbReference type="InterPro" id="IPR010131">
    <property type="entry name" value="MdtP/NodT-like"/>
</dbReference>
<evidence type="ECO:0000313" key="3">
    <source>
        <dbReference type="EMBL" id="MEC5386537.1"/>
    </source>
</evidence>
<keyword evidence="2" id="KW-0472">Membrane</keyword>
<dbReference type="NCBIfam" id="TIGR01845">
    <property type="entry name" value="outer_NodT"/>
    <property type="match status" value="1"/>
</dbReference>
<name>A0ABU6K3R0_9RHOO</name>
<proteinExistence type="inferred from homology"/>
<dbReference type="RefSeq" id="WP_327599500.1">
    <property type="nucleotide sequence ID" value="NZ_JAYXHS010000002.1"/>
</dbReference>
<accession>A0ABU6K3R0</accession>
<reference evidence="3 4" key="1">
    <citation type="submission" date="2024-01" db="EMBL/GenBank/DDBJ databases">
        <title>Uliginosibacterium soil sp. nov.</title>
        <authorList>
            <person name="Lv Y."/>
        </authorList>
    </citation>
    <scope>NUCLEOTIDE SEQUENCE [LARGE SCALE GENOMIC DNA]</scope>
    <source>
        <strain evidence="3 4">H3</strain>
    </source>
</reference>
<keyword evidence="2" id="KW-0564">Palmitate</keyword>
<dbReference type="SUPFAM" id="SSF56954">
    <property type="entry name" value="Outer membrane efflux proteins (OEP)"/>
    <property type="match status" value="1"/>
</dbReference>
<keyword evidence="2" id="KW-0812">Transmembrane</keyword>
<comment type="subcellular location">
    <subcellularLocation>
        <location evidence="2">Cell membrane</location>
        <topology evidence="2">Lipid-anchor</topology>
    </subcellularLocation>
</comment>
<sequence length="502" mass="54278">MSARDSLWIKSPHEAERQQRLPVTRSARLAVTALASMLAACTLGPDYSRPDVEVPAAYRSQNASPTPAPSNAEIAGQHWWQALQDPALDTLIAESLTNNQDLLAATARIDEYYGILGTTRSAMFPQVGGEIDGARQRASERTNTGASPRNPFNSVQADVFASWEIDLFGRVRRQTEAARANLLATEEARRGVVLSLTAAVANGYINLRDLDQQLEVAKATLESRLRAFELFDKRYKGGVVSELEYSQARSEYASALAAVPTIEQAIALQENALSVIVGRNPGPIARGKRIDQLIPLAVPSGLPSDLLNRRPDVLQAEQNLVAANANIGAARALYFPSISLTGLFGGASTSLNGLFSGPGRVWSFAANATMPIFTAGNISGQVQAAEARQQQALAQYRKAIQTAFRETDDALIGLQKTQAARDAVFTRVDALRSYSRLARLRYDGGYTSYLEVLDAERSLFSAELQLAQSQADALTQFVNIYKAIGGSWQVSDDEGAPRPAAH</sequence>
<organism evidence="3 4">
    <name type="scientific">Uliginosibacterium silvisoli</name>
    <dbReference type="NCBI Taxonomy" id="3114758"/>
    <lineage>
        <taxon>Bacteria</taxon>
        <taxon>Pseudomonadati</taxon>
        <taxon>Pseudomonadota</taxon>
        <taxon>Betaproteobacteria</taxon>
        <taxon>Rhodocyclales</taxon>
        <taxon>Zoogloeaceae</taxon>
        <taxon>Uliginosibacterium</taxon>
    </lineage>
</organism>
<protein>
    <submittedName>
        <fullName evidence="3">Efflux transporter outer membrane subunit</fullName>
    </submittedName>
</protein>